<name>A0A0M0JJP4_9EUKA</name>
<feature type="compositionally biased region" description="Low complexity" evidence="1">
    <location>
        <begin position="130"/>
        <end position="140"/>
    </location>
</feature>
<evidence type="ECO:0000313" key="2">
    <source>
        <dbReference type="EMBL" id="KOO26821.1"/>
    </source>
</evidence>
<feature type="region of interest" description="Disordered" evidence="1">
    <location>
        <begin position="1"/>
        <end position="70"/>
    </location>
</feature>
<dbReference type="Pfam" id="PF07004">
    <property type="entry name" value="SHIPPO-rpt"/>
    <property type="match status" value="2"/>
</dbReference>
<dbReference type="InterPro" id="IPR010736">
    <property type="entry name" value="SHIPPO-rpt"/>
</dbReference>
<proteinExistence type="predicted"/>
<sequence length="147" mass="15611">MRIDYLGEATPGPGSYLPASTFGKHDKSLSKMSKTNPGSSMKSKGERFAKSKSAKATASEPGPGEYDSHTHKTIQTFLTDSHKKMNRQNPGFGASSAAHVLPYEVEIANDLKPYVKHASPHAVTGGYQSGGSFSNGVSSSAKKEHDP</sequence>
<gene>
    <name evidence="2" type="ORF">Ctob_006437</name>
</gene>
<dbReference type="EMBL" id="JWZX01002796">
    <property type="protein sequence ID" value="KOO26821.1"/>
    <property type="molecule type" value="Genomic_DNA"/>
</dbReference>
<protein>
    <submittedName>
        <fullName evidence="2">Uncharacterized protein</fullName>
    </submittedName>
</protein>
<evidence type="ECO:0000256" key="1">
    <source>
        <dbReference type="SAM" id="MobiDB-lite"/>
    </source>
</evidence>
<comment type="caution">
    <text evidence="2">The sequence shown here is derived from an EMBL/GenBank/DDBJ whole genome shotgun (WGS) entry which is preliminary data.</text>
</comment>
<feature type="region of interest" description="Disordered" evidence="1">
    <location>
        <begin position="120"/>
        <end position="147"/>
    </location>
</feature>
<keyword evidence="3" id="KW-1185">Reference proteome</keyword>
<accession>A0A0M0JJP4</accession>
<feature type="compositionally biased region" description="Polar residues" evidence="1">
    <location>
        <begin position="30"/>
        <end position="42"/>
    </location>
</feature>
<dbReference type="Proteomes" id="UP000037460">
    <property type="component" value="Unassembled WGS sequence"/>
</dbReference>
<dbReference type="AlphaFoldDB" id="A0A0M0JJP4"/>
<reference evidence="3" key="1">
    <citation type="journal article" date="2015" name="PLoS Genet.">
        <title>Genome Sequence and Transcriptome Analyses of Chrysochromulina tobin: Metabolic Tools for Enhanced Algal Fitness in the Prominent Order Prymnesiales (Haptophyceae).</title>
        <authorList>
            <person name="Hovde B.T."/>
            <person name="Deodato C.R."/>
            <person name="Hunsperger H.M."/>
            <person name="Ryken S.A."/>
            <person name="Yost W."/>
            <person name="Jha R.K."/>
            <person name="Patterson J."/>
            <person name="Monnat R.J. Jr."/>
            <person name="Barlow S.B."/>
            <person name="Starkenburg S.R."/>
            <person name="Cattolico R.A."/>
        </authorList>
    </citation>
    <scope>NUCLEOTIDE SEQUENCE</scope>
    <source>
        <strain evidence="3">CCMP291</strain>
    </source>
</reference>
<evidence type="ECO:0000313" key="3">
    <source>
        <dbReference type="Proteomes" id="UP000037460"/>
    </source>
</evidence>
<organism evidence="2 3">
    <name type="scientific">Chrysochromulina tobinii</name>
    <dbReference type="NCBI Taxonomy" id="1460289"/>
    <lineage>
        <taxon>Eukaryota</taxon>
        <taxon>Haptista</taxon>
        <taxon>Haptophyta</taxon>
        <taxon>Prymnesiophyceae</taxon>
        <taxon>Prymnesiales</taxon>
        <taxon>Chrysochromulinaceae</taxon>
        <taxon>Chrysochromulina</taxon>
    </lineage>
</organism>